<reference evidence="1" key="1">
    <citation type="submission" date="2020-09" db="EMBL/GenBank/DDBJ databases">
        <title>A novel bacterium of genus Hazenella, isolated from South China Sea.</title>
        <authorList>
            <person name="Huang H."/>
            <person name="Mo K."/>
            <person name="Hu Y."/>
        </authorList>
    </citation>
    <scope>NUCLEOTIDE SEQUENCE</scope>
    <source>
        <strain evidence="1">IB182357</strain>
    </source>
</reference>
<keyword evidence="2" id="KW-1185">Reference proteome</keyword>
<comment type="caution">
    <text evidence="1">The sequence shown here is derived from an EMBL/GenBank/DDBJ whole genome shotgun (WGS) entry which is preliminary data.</text>
</comment>
<evidence type="ECO:0000313" key="2">
    <source>
        <dbReference type="Proteomes" id="UP000661691"/>
    </source>
</evidence>
<protein>
    <submittedName>
        <fullName evidence="1">Uncharacterized protein</fullName>
    </submittedName>
</protein>
<sequence>MQKFHERLAELRSKERSGMKLSNEELKEKNDCLDENEEWVSELNRLENWADAFASINDKNSEAKVCQLMDYMIYDHQRNEL</sequence>
<dbReference type="RefSeq" id="WP_191142795.1">
    <property type="nucleotide sequence ID" value="NZ_JACXAH010000040.1"/>
</dbReference>
<organism evidence="1 2">
    <name type="scientific">Polycladospora coralii</name>
    <dbReference type="NCBI Taxonomy" id="2771432"/>
    <lineage>
        <taxon>Bacteria</taxon>
        <taxon>Bacillati</taxon>
        <taxon>Bacillota</taxon>
        <taxon>Bacilli</taxon>
        <taxon>Bacillales</taxon>
        <taxon>Thermoactinomycetaceae</taxon>
        <taxon>Polycladospora</taxon>
    </lineage>
</organism>
<dbReference type="InterPro" id="IPR056084">
    <property type="entry name" value="DUF7667"/>
</dbReference>
<dbReference type="AlphaFoldDB" id="A0A926NEB0"/>
<name>A0A926NEB0_9BACL</name>
<dbReference type="Pfam" id="PF24704">
    <property type="entry name" value="DUF7667"/>
    <property type="match status" value="1"/>
</dbReference>
<accession>A0A926NEB0</accession>
<dbReference type="Proteomes" id="UP000661691">
    <property type="component" value="Unassembled WGS sequence"/>
</dbReference>
<gene>
    <name evidence="1" type="ORF">IC620_15935</name>
</gene>
<evidence type="ECO:0000313" key="1">
    <source>
        <dbReference type="EMBL" id="MBD1373835.1"/>
    </source>
</evidence>
<dbReference type="EMBL" id="JACXAH010000040">
    <property type="protein sequence ID" value="MBD1373835.1"/>
    <property type="molecule type" value="Genomic_DNA"/>
</dbReference>
<proteinExistence type="predicted"/>